<dbReference type="OrthoDB" id="809632at2759"/>
<sequence>NLDKTLSKLCPNGIDIYFENVGGETLEVVLNHCNRFARIPICGMISQYNITNPEEKYGVKNLELVFHKSICIQGFLVSDYYGNQVEKDFERDMLEWVKSGKIICKENIIVGIENAVKGFIDMFA</sequence>
<dbReference type="EMBL" id="CAMKVN010026025">
    <property type="protein sequence ID" value="CAI2200965.1"/>
    <property type="molecule type" value="Genomic_DNA"/>
</dbReference>
<dbReference type="SUPFAM" id="SSF51735">
    <property type="entry name" value="NAD(P)-binding Rossmann-fold domains"/>
    <property type="match status" value="1"/>
</dbReference>
<evidence type="ECO:0000313" key="3">
    <source>
        <dbReference type="Proteomes" id="UP001153678"/>
    </source>
</evidence>
<dbReference type="PANTHER" id="PTHR43205">
    <property type="entry name" value="PROSTAGLANDIN REDUCTASE"/>
    <property type="match status" value="1"/>
</dbReference>
<keyword evidence="3" id="KW-1185">Reference proteome</keyword>
<feature type="domain" description="Alcohol dehydrogenase-like C-terminal" evidence="1">
    <location>
        <begin position="2"/>
        <end position="98"/>
    </location>
</feature>
<evidence type="ECO:0000313" key="2">
    <source>
        <dbReference type="EMBL" id="CAI2200965.1"/>
    </source>
</evidence>
<dbReference type="AlphaFoldDB" id="A0A9W4TCE2"/>
<dbReference type="Gene3D" id="3.40.50.720">
    <property type="entry name" value="NAD(P)-binding Rossmann-like Domain"/>
    <property type="match status" value="1"/>
</dbReference>
<dbReference type="InterPro" id="IPR013149">
    <property type="entry name" value="ADH-like_C"/>
</dbReference>
<feature type="non-terminal residue" evidence="2">
    <location>
        <position position="124"/>
    </location>
</feature>
<name>A0A9W4TCE2_9GLOM</name>
<dbReference type="PANTHER" id="PTHR43205:SF7">
    <property type="entry name" value="PROSTAGLANDIN REDUCTASE 1"/>
    <property type="match status" value="1"/>
</dbReference>
<reference evidence="2" key="1">
    <citation type="submission" date="2022-08" db="EMBL/GenBank/DDBJ databases">
        <authorList>
            <person name="Kallberg Y."/>
            <person name="Tangrot J."/>
            <person name="Rosling A."/>
        </authorList>
    </citation>
    <scope>NUCLEOTIDE SEQUENCE</scope>
    <source>
        <strain evidence="2">Wild A</strain>
    </source>
</reference>
<accession>A0A9W4TCE2</accession>
<evidence type="ECO:0000259" key="1">
    <source>
        <dbReference type="Pfam" id="PF00107"/>
    </source>
</evidence>
<dbReference type="InterPro" id="IPR045010">
    <property type="entry name" value="MDR_fam"/>
</dbReference>
<organism evidence="2 3">
    <name type="scientific">Funneliformis geosporum</name>
    <dbReference type="NCBI Taxonomy" id="1117311"/>
    <lineage>
        <taxon>Eukaryota</taxon>
        <taxon>Fungi</taxon>
        <taxon>Fungi incertae sedis</taxon>
        <taxon>Mucoromycota</taxon>
        <taxon>Glomeromycotina</taxon>
        <taxon>Glomeromycetes</taxon>
        <taxon>Glomerales</taxon>
        <taxon>Glomeraceae</taxon>
        <taxon>Funneliformis</taxon>
    </lineage>
</organism>
<dbReference type="Gene3D" id="3.90.180.10">
    <property type="entry name" value="Medium-chain alcohol dehydrogenases, catalytic domain"/>
    <property type="match status" value="1"/>
</dbReference>
<feature type="non-terminal residue" evidence="2">
    <location>
        <position position="1"/>
    </location>
</feature>
<dbReference type="Pfam" id="PF00107">
    <property type="entry name" value="ADH_zinc_N"/>
    <property type="match status" value="1"/>
</dbReference>
<gene>
    <name evidence="2" type="ORF">FWILDA_LOCUS19830</name>
</gene>
<dbReference type="InterPro" id="IPR036291">
    <property type="entry name" value="NAD(P)-bd_dom_sf"/>
</dbReference>
<comment type="caution">
    <text evidence="2">The sequence shown here is derived from an EMBL/GenBank/DDBJ whole genome shotgun (WGS) entry which is preliminary data.</text>
</comment>
<dbReference type="Proteomes" id="UP001153678">
    <property type="component" value="Unassembled WGS sequence"/>
</dbReference>
<protein>
    <submittedName>
        <fullName evidence="2">2277_t:CDS:1</fullName>
    </submittedName>
</protein>
<dbReference type="GO" id="GO:0016628">
    <property type="term" value="F:oxidoreductase activity, acting on the CH-CH group of donors, NAD or NADP as acceptor"/>
    <property type="evidence" value="ECO:0007669"/>
    <property type="project" value="InterPro"/>
</dbReference>
<proteinExistence type="predicted"/>